<organism evidence="8 9">
    <name type="scientific">Geodermatophilus aquaeductus</name>
    <dbReference type="NCBI Taxonomy" id="1564161"/>
    <lineage>
        <taxon>Bacteria</taxon>
        <taxon>Bacillati</taxon>
        <taxon>Actinomycetota</taxon>
        <taxon>Actinomycetes</taxon>
        <taxon>Geodermatophilales</taxon>
        <taxon>Geodermatophilaceae</taxon>
        <taxon>Geodermatophilus</taxon>
    </lineage>
</organism>
<reference evidence="8 9" key="1">
    <citation type="submission" date="2017-05" db="EMBL/GenBank/DDBJ databases">
        <authorList>
            <person name="Varghese N."/>
            <person name="Submissions S."/>
        </authorList>
    </citation>
    <scope>NUCLEOTIDE SEQUENCE [LARGE SCALE GENOMIC DNA]</scope>
    <source>
        <strain evidence="8 9">DSM 46834</strain>
    </source>
</reference>
<feature type="region of interest" description="Disordered" evidence="6">
    <location>
        <begin position="446"/>
        <end position="467"/>
    </location>
</feature>
<evidence type="ECO:0000256" key="3">
    <source>
        <dbReference type="ARBA" id="ARBA00022630"/>
    </source>
</evidence>
<keyword evidence="3" id="KW-0285">Flavoprotein</keyword>
<dbReference type="Pfam" id="PF08031">
    <property type="entry name" value="BBE"/>
    <property type="match status" value="1"/>
</dbReference>
<dbReference type="RefSeq" id="WP_142460317.1">
    <property type="nucleotide sequence ID" value="NZ_FXTJ01000010.1"/>
</dbReference>
<feature type="domain" description="FAD-binding PCMH-type" evidence="7">
    <location>
        <begin position="35"/>
        <end position="205"/>
    </location>
</feature>
<proteinExistence type="inferred from homology"/>
<dbReference type="Pfam" id="PF01565">
    <property type="entry name" value="FAD_binding_4"/>
    <property type="match status" value="1"/>
</dbReference>
<dbReference type="InterPro" id="IPR036318">
    <property type="entry name" value="FAD-bd_PCMH-like_sf"/>
</dbReference>
<dbReference type="Gene3D" id="3.30.465.10">
    <property type="match status" value="1"/>
</dbReference>
<dbReference type="InterPro" id="IPR012951">
    <property type="entry name" value="BBE"/>
</dbReference>
<evidence type="ECO:0000256" key="4">
    <source>
        <dbReference type="ARBA" id="ARBA00022827"/>
    </source>
</evidence>
<dbReference type="InterPro" id="IPR006094">
    <property type="entry name" value="Oxid_FAD_bind_N"/>
</dbReference>
<evidence type="ECO:0000256" key="5">
    <source>
        <dbReference type="ARBA" id="ARBA00023002"/>
    </source>
</evidence>
<evidence type="ECO:0000256" key="1">
    <source>
        <dbReference type="ARBA" id="ARBA00001974"/>
    </source>
</evidence>
<gene>
    <name evidence="8" type="ORF">SAMN06273567_11067</name>
</gene>
<evidence type="ECO:0000259" key="7">
    <source>
        <dbReference type="PROSITE" id="PS51387"/>
    </source>
</evidence>
<keyword evidence="4" id="KW-0274">FAD</keyword>
<dbReference type="InterPro" id="IPR016166">
    <property type="entry name" value="FAD-bd_PCMH"/>
</dbReference>
<protein>
    <submittedName>
        <fullName evidence="8">FAD/FMN-containing dehydrogenase</fullName>
    </submittedName>
</protein>
<dbReference type="PROSITE" id="PS51387">
    <property type="entry name" value="FAD_PCMH"/>
    <property type="match status" value="1"/>
</dbReference>
<accession>A0A521FKU6</accession>
<keyword evidence="9" id="KW-1185">Reference proteome</keyword>
<dbReference type="InterPro" id="IPR016169">
    <property type="entry name" value="FAD-bd_PCMH_sub2"/>
</dbReference>
<dbReference type="InterPro" id="IPR050416">
    <property type="entry name" value="FAD-linked_Oxidoreductase"/>
</dbReference>
<comment type="similarity">
    <text evidence="2">Belongs to the oxygen-dependent FAD-linked oxidoreductase family.</text>
</comment>
<dbReference type="AlphaFoldDB" id="A0A521FKU6"/>
<dbReference type="PANTHER" id="PTHR42973">
    <property type="entry name" value="BINDING OXIDOREDUCTASE, PUTATIVE (AFU_ORTHOLOGUE AFUA_1G17690)-RELATED"/>
    <property type="match status" value="1"/>
</dbReference>
<dbReference type="Proteomes" id="UP000317484">
    <property type="component" value="Unassembled WGS sequence"/>
</dbReference>
<dbReference type="SUPFAM" id="SSF56176">
    <property type="entry name" value="FAD-binding/transporter-associated domain-like"/>
    <property type="match status" value="1"/>
</dbReference>
<dbReference type="Gene3D" id="3.40.462.20">
    <property type="match status" value="1"/>
</dbReference>
<evidence type="ECO:0000256" key="6">
    <source>
        <dbReference type="SAM" id="MobiDB-lite"/>
    </source>
</evidence>
<keyword evidence="5" id="KW-0560">Oxidoreductase</keyword>
<sequence length="467" mass="49764">MTQALSTLADRISGAVIRPGDPRYEEARHVYNGMVDARPVAVVRCATEEDVAAVVRLAAEQRLDLAVRGGGHSVPGFGTADGAIVADLSPMQSVQVDDAQRTATAGGGVTWGRFNDVTGAHGLATPGGIVSTTGIAGLTLGGGIGYLNRAHGLSCDNLLSARVVTADGDRLTASEDENADLFWALRGGGGNFGVVTDFTYRLHPVGDVLVGLMFFELADGPAVFRFFDDALDEAPPEYGGYPAMHLGPPLPFIPEDRVGNPFAVIVSCWTGDIAEGERFLGRFHEVAAPAAEMIAPMPYPAINALFDPLLPPGLQHYWKNAFVAELTDDAIAAHMEMGARMPAITCAMHMYTLTGAVQDVPSDATAFGHRDARYVANLAGMWADPADNEANTAWVRDYYAAVAPHSQPGGYVNFASPDDQQKAPDNYGANHQRLTEVKRRYDPGNLFHLNQNIQPSPVPSPRQQGRG</sequence>
<dbReference type="InterPro" id="IPR016167">
    <property type="entry name" value="FAD-bd_PCMH_sub1"/>
</dbReference>
<dbReference type="Gene3D" id="3.30.43.10">
    <property type="entry name" value="Uridine Diphospho-n-acetylenolpyruvylglucosamine Reductase, domain 2"/>
    <property type="match status" value="1"/>
</dbReference>
<dbReference type="PANTHER" id="PTHR42973:SF39">
    <property type="entry name" value="FAD-BINDING PCMH-TYPE DOMAIN-CONTAINING PROTEIN"/>
    <property type="match status" value="1"/>
</dbReference>
<evidence type="ECO:0000256" key="2">
    <source>
        <dbReference type="ARBA" id="ARBA00005466"/>
    </source>
</evidence>
<name>A0A521FKU6_9ACTN</name>
<evidence type="ECO:0000313" key="9">
    <source>
        <dbReference type="Proteomes" id="UP000317484"/>
    </source>
</evidence>
<dbReference type="EMBL" id="FXTJ01000010">
    <property type="protein sequence ID" value="SMO96756.1"/>
    <property type="molecule type" value="Genomic_DNA"/>
</dbReference>
<dbReference type="PROSITE" id="PS00862">
    <property type="entry name" value="OX2_COVAL_FAD"/>
    <property type="match status" value="1"/>
</dbReference>
<dbReference type="GO" id="GO:0071949">
    <property type="term" value="F:FAD binding"/>
    <property type="evidence" value="ECO:0007669"/>
    <property type="project" value="InterPro"/>
</dbReference>
<dbReference type="InterPro" id="IPR006093">
    <property type="entry name" value="Oxy_OxRdtase_FAD_BS"/>
</dbReference>
<comment type="cofactor">
    <cofactor evidence="1">
        <name>FAD</name>
        <dbReference type="ChEBI" id="CHEBI:57692"/>
    </cofactor>
</comment>
<evidence type="ECO:0000313" key="8">
    <source>
        <dbReference type="EMBL" id="SMO96756.1"/>
    </source>
</evidence>
<dbReference type="GO" id="GO:0016491">
    <property type="term" value="F:oxidoreductase activity"/>
    <property type="evidence" value="ECO:0007669"/>
    <property type="project" value="UniProtKB-KW"/>
</dbReference>